<sequence length="478" mass="52316">MTFGLLDISLTLLALHLAGVAAAVHAVLTVRTSQGAVAWCIALLTVPYLTLLPYLFLGRRRFADYVAARRFVVERMHEQAAQLGWRPLRELASDLIVSPGHGCVRTWSRLAGLPTTGHNRARLLVDGEATFAAILAAVGAARHCVLVQSFIVHDDATGRALQRVLIERAVAGVRVHFLYDSIGSHALPARYIESLRAAGVEAHAFVATRGVVNRFQVNFRNHRKLVVVDGERAFVGGHNVGDEYLGRRPPLSPWRDTHVELLGPVAALLQLCFTEDWYAATQRVPALRMPKQADGGTVACQVIPSGPADRFETGSLMFVEAIHAARRRLWLSSPYFVPDEAVSAALRLAVLRGVDVRVLLPSRPDHRVVFAASTLYACEAARAGVQVFRYRPGFLHQKVVLVDDEIALIGSANLDNRSFRLNFELTVATIDAHFAREVEAMLAADFARAEPLGPGALAALPLWRRVGMSLARLFAPIL</sequence>
<keyword evidence="9 13" id="KW-0472">Membrane</keyword>
<evidence type="ECO:0000256" key="13">
    <source>
        <dbReference type="HAMAP-Rule" id="MF_00190"/>
    </source>
</evidence>
<comment type="similarity">
    <text evidence="13">Belongs to the phospholipase D family. Cardiolipin synthase subfamily. ClsA sub-subfamily.</text>
</comment>
<evidence type="ECO:0000256" key="5">
    <source>
        <dbReference type="ARBA" id="ARBA00022692"/>
    </source>
</evidence>
<feature type="active site" evidence="13">
    <location>
        <position position="403"/>
    </location>
</feature>
<evidence type="ECO:0000256" key="6">
    <source>
        <dbReference type="ARBA" id="ARBA00022737"/>
    </source>
</evidence>
<comment type="subcellular location">
    <subcellularLocation>
        <location evidence="1 13">Cell membrane</location>
        <topology evidence="1 13">Multi-pass membrane protein</topology>
    </subcellularLocation>
</comment>
<evidence type="ECO:0000256" key="1">
    <source>
        <dbReference type="ARBA" id="ARBA00004651"/>
    </source>
</evidence>
<dbReference type="InterPro" id="IPR001736">
    <property type="entry name" value="PLipase_D/transphosphatidylase"/>
</dbReference>
<dbReference type="Gene3D" id="3.30.870.10">
    <property type="entry name" value="Endonuclease Chain A"/>
    <property type="match status" value="2"/>
</dbReference>
<dbReference type="InterPro" id="IPR025202">
    <property type="entry name" value="PLD-like_dom"/>
</dbReference>
<keyword evidence="11 13" id="KW-1208">Phospholipid metabolism</keyword>
<dbReference type="FunFam" id="3.30.870.10:FF:000014">
    <property type="entry name" value="Cardiolipin synthase"/>
    <property type="match status" value="1"/>
</dbReference>
<protein>
    <recommendedName>
        <fullName evidence="13">Cardiolipin synthase A</fullName>
        <shortName evidence="13">CL synthase</shortName>
        <ecNumber evidence="13">2.7.8.-</ecNumber>
    </recommendedName>
</protein>
<dbReference type="STRING" id="1452487.AVW16_08205"/>
<dbReference type="Pfam" id="PF13396">
    <property type="entry name" value="PLDc_N"/>
    <property type="match status" value="1"/>
</dbReference>
<keyword evidence="16" id="KW-1185">Reference proteome</keyword>
<keyword evidence="10 13" id="KW-0594">Phospholipid biosynthesis</keyword>
<dbReference type="OrthoDB" id="9762009at2"/>
<evidence type="ECO:0000256" key="10">
    <source>
        <dbReference type="ARBA" id="ARBA00023209"/>
    </source>
</evidence>
<dbReference type="InterPro" id="IPR027379">
    <property type="entry name" value="CLS_N"/>
</dbReference>
<keyword evidence="8 13" id="KW-0443">Lipid metabolism</keyword>
<evidence type="ECO:0000256" key="11">
    <source>
        <dbReference type="ARBA" id="ARBA00023264"/>
    </source>
</evidence>
<evidence type="ECO:0000256" key="3">
    <source>
        <dbReference type="ARBA" id="ARBA00022516"/>
    </source>
</evidence>
<dbReference type="EMBL" id="LQQU01000013">
    <property type="protein sequence ID" value="KZE33511.1"/>
    <property type="molecule type" value="Genomic_DNA"/>
</dbReference>
<proteinExistence type="inferred from homology"/>
<dbReference type="InterPro" id="IPR030840">
    <property type="entry name" value="CL_synthase_A"/>
</dbReference>
<dbReference type="InterPro" id="IPR022924">
    <property type="entry name" value="Cardiolipin_synthase"/>
</dbReference>
<feature type="active site" evidence="13">
    <location>
        <position position="396"/>
    </location>
</feature>
<dbReference type="RefSeq" id="WP_066610867.1">
    <property type="nucleotide sequence ID" value="NZ_LQQU01000013.1"/>
</dbReference>
<dbReference type="GO" id="GO:0008808">
    <property type="term" value="F:cardiolipin synthase activity"/>
    <property type="evidence" value="ECO:0007669"/>
    <property type="project" value="UniProtKB-UniRule"/>
</dbReference>
<evidence type="ECO:0000313" key="15">
    <source>
        <dbReference type="EMBL" id="KZE33511.1"/>
    </source>
</evidence>
<feature type="transmembrane region" description="Helical" evidence="13">
    <location>
        <begin position="36"/>
        <end position="57"/>
    </location>
</feature>
<dbReference type="FunFam" id="3.30.870.10:FF:000021">
    <property type="entry name" value="Cardiolipin synthase"/>
    <property type="match status" value="1"/>
</dbReference>
<feature type="active site" evidence="13">
    <location>
        <position position="224"/>
    </location>
</feature>
<evidence type="ECO:0000256" key="2">
    <source>
        <dbReference type="ARBA" id="ARBA00022475"/>
    </source>
</evidence>
<keyword evidence="2 13" id="KW-1003">Cell membrane</keyword>
<evidence type="ECO:0000256" key="9">
    <source>
        <dbReference type="ARBA" id="ARBA00023136"/>
    </source>
</evidence>
<dbReference type="GO" id="GO:0032049">
    <property type="term" value="P:cardiolipin biosynthetic process"/>
    <property type="evidence" value="ECO:0007669"/>
    <property type="project" value="UniProtKB-UniRule"/>
</dbReference>
<accession>A0A163CYY7</accession>
<dbReference type="Pfam" id="PF13091">
    <property type="entry name" value="PLDc_2"/>
    <property type="match status" value="1"/>
</dbReference>
<dbReference type="EC" id="2.7.8.-" evidence="13"/>
<gene>
    <name evidence="13" type="primary">clsA</name>
    <name evidence="15" type="ORF">AVW16_08205</name>
</gene>
<feature type="active site" evidence="13">
    <location>
        <position position="398"/>
    </location>
</feature>
<dbReference type="PANTHER" id="PTHR21248:SF22">
    <property type="entry name" value="PHOSPHOLIPASE D"/>
    <property type="match status" value="1"/>
</dbReference>
<keyword evidence="4 13" id="KW-0808">Transferase</keyword>
<name>A0A163CYY7_9NEIS</name>
<evidence type="ECO:0000256" key="8">
    <source>
        <dbReference type="ARBA" id="ARBA00023098"/>
    </source>
</evidence>
<comment type="caution">
    <text evidence="13">Lacks conserved residue(s) required for the propagation of feature annotation.</text>
</comment>
<feature type="active site" evidence="13">
    <location>
        <position position="229"/>
    </location>
</feature>
<dbReference type="SMART" id="SM00155">
    <property type="entry name" value="PLDc"/>
    <property type="match status" value="2"/>
</dbReference>
<feature type="domain" description="PLD phosphodiesterase" evidence="14">
    <location>
        <begin position="217"/>
        <end position="244"/>
    </location>
</feature>
<evidence type="ECO:0000256" key="12">
    <source>
        <dbReference type="ARBA" id="ARBA00057569"/>
    </source>
</evidence>
<keyword evidence="5 13" id="KW-0812">Transmembrane</keyword>
<dbReference type="Pfam" id="PF00614">
    <property type="entry name" value="PLDc"/>
    <property type="match status" value="1"/>
</dbReference>
<comment type="function">
    <text evidence="12 13">Catalyzes the reversible phosphatidyl group transfer from one phosphatidylglycerol molecule to another to form cardiolipin (CL) (diphosphatidylglycerol) and glycerol.</text>
</comment>
<dbReference type="NCBIfam" id="TIGR04265">
    <property type="entry name" value="bac_cardiolipin"/>
    <property type="match status" value="1"/>
</dbReference>
<feature type="active site" evidence="13">
    <location>
        <position position="222"/>
    </location>
</feature>
<dbReference type="SUPFAM" id="SSF56024">
    <property type="entry name" value="Phospholipase D/nuclease"/>
    <property type="match status" value="2"/>
</dbReference>
<evidence type="ECO:0000259" key="14">
    <source>
        <dbReference type="PROSITE" id="PS50035"/>
    </source>
</evidence>
<evidence type="ECO:0000256" key="7">
    <source>
        <dbReference type="ARBA" id="ARBA00022989"/>
    </source>
</evidence>
<evidence type="ECO:0000256" key="4">
    <source>
        <dbReference type="ARBA" id="ARBA00022679"/>
    </source>
</evidence>
<dbReference type="HAMAP" id="MF_00190">
    <property type="entry name" value="Cardiolipin_synth_ClsA"/>
    <property type="match status" value="1"/>
</dbReference>
<dbReference type="AlphaFoldDB" id="A0A163CYY7"/>
<keyword evidence="6" id="KW-0677">Repeat</keyword>
<comment type="catalytic activity">
    <reaction evidence="13">
        <text>2 a 1,2-diacyl-sn-glycero-3-phospho-(1'-sn-glycerol) = a cardiolipin + glycerol</text>
        <dbReference type="Rhea" id="RHEA:31451"/>
        <dbReference type="ChEBI" id="CHEBI:17754"/>
        <dbReference type="ChEBI" id="CHEBI:62237"/>
        <dbReference type="ChEBI" id="CHEBI:64716"/>
    </reaction>
</comment>
<dbReference type="PANTHER" id="PTHR21248">
    <property type="entry name" value="CARDIOLIPIN SYNTHASE"/>
    <property type="match status" value="1"/>
</dbReference>
<organism evidence="15 16">
    <name type="scientific">Crenobacter luteus</name>
    <dbReference type="NCBI Taxonomy" id="1452487"/>
    <lineage>
        <taxon>Bacteria</taxon>
        <taxon>Pseudomonadati</taxon>
        <taxon>Pseudomonadota</taxon>
        <taxon>Betaproteobacteria</taxon>
        <taxon>Neisseriales</taxon>
        <taxon>Neisseriaceae</taxon>
        <taxon>Crenobacter</taxon>
    </lineage>
</organism>
<comment type="caution">
    <text evidence="15">The sequence shown here is derived from an EMBL/GenBank/DDBJ whole genome shotgun (WGS) entry which is preliminary data.</text>
</comment>
<dbReference type="PROSITE" id="PS50035">
    <property type="entry name" value="PLD"/>
    <property type="match status" value="2"/>
</dbReference>
<reference evidence="16" key="1">
    <citation type="submission" date="2016-01" db="EMBL/GenBank/DDBJ databases">
        <title>Draft genome of Chromobacterium sp. F49.</title>
        <authorList>
            <person name="Hong K.W."/>
        </authorList>
    </citation>
    <scope>NUCLEOTIDE SEQUENCE [LARGE SCALE GENOMIC DNA]</scope>
    <source>
        <strain evidence="16">CN10</strain>
    </source>
</reference>
<dbReference type="GO" id="GO:0005886">
    <property type="term" value="C:plasma membrane"/>
    <property type="evidence" value="ECO:0007669"/>
    <property type="project" value="UniProtKB-SubCell"/>
</dbReference>
<dbReference type="Proteomes" id="UP000076625">
    <property type="component" value="Unassembled WGS sequence"/>
</dbReference>
<feature type="domain" description="PLD phosphodiesterase" evidence="14">
    <location>
        <begin position="391"/>
        <end position="418"/>
    </location>
</feature>
<evidence type="ECO:0000313" key="16">
    <source>
        <dbReference type="Proteomes" id="UP000076625"/>
    </source>
</evidence>
<keyword evidence="7 13" id="KW-1133">Transmembrane helix</keyword>
<keyword evidence="3 13" id="KW-0444">Lipid biosynthesis</keyword>